<keyword evidence="2" id="KW-0808">Transferase</keyword>
<dbReference type="Proteomes" id="UP000325315">
    <property type="component" value="Unassembled WGS sequence"/>
</dbReference>
<accession>A0A5B6WAY9</accession>
<evidence type="ECO:0000313" key="3">
    <source>
        <dbReference type="Proteomes" id="UP000325315"/>
    </source>
</evidence>
<dbReference type="AlphaFoldDB" id="A0A5B6WAY9"/>
<dbReference type="GO" id="GO:0003964">
    <property type="term" value="F:RNA-directed DNA polymerase activity"/>
    <property type="evidence" value="ECO:0007669"/>
    <property type="project" value="UniProtKB-KW"/>
</dbReference>
<dbReference type="PANTHER" id="PTHR46890">
    <property type="entry name" value="NON-LTR RETROLELEMENT REVERSE TRANSCRIPTASE-LIKE PROTEIN-RELATED"/>
    <property type="match status" value="1"/>
</dbReference>
<dbReference type="Pfam" id="PF00078">
    <property type="entry name" value="RVT_1"/>
    <property type="match status" value="1"/>
</dbReference>
<dbReference type="PANTHER" id="PTHR46890:SF48">
    <property type="entry name" value="RNA-DIRECTED DNA POLYMERASE"/>
    <property type="match status" value="1"/>
</dbReference>
<dbReference type="InterPro" id="IPR043502">
    <property type="entry name" value="DNA/RNA_pol_sf"/>
</dbReference>
<sequence>MRATKAPGEDGFPALFFQKLWHIFSDEVSSFCLQQLNGEMEVSRVNYTHIVLIPKKVLPTDLSHFRSISLCNVIYKIMARTIANRFRGVLAKCIDKAQSAFVPGILISDNALIAYEILNALNKKRMGRKRLMAVKLDMSKSYDRVEWIFLEKTMERMGFESCWINLIMQCISTVSYSVILNGQIGNSFYPSRGLRQGDPLSPFLFLICGEGLFSLMRLAQREEHFRGVKVSRSGPQISHLLFTDDCILFGEATERGAGQLKRMLRDYRSCSGKQVNFDKSTVFFSTNTTEAVKELITRTLGVRRSNDPKRYLGLPNMVGRKKNEAF</sequence>
<comment type="caution">
    <text evidence="2">The sequence shown here is derived from an EMBL/GenBank/DDBJ whole genome shotgun (WGS) entry which is preliminary data.</text>
</comment>
<keyword evidence="2" id="KW-0548">Nucleotidyltransferase</keyword>
<proteinExistence type="predicted"/>
<evidence type="ECO:0000313" key="2">
    <source>
        <dbReference type="EMBL" id="KAA3478991.1"/>
    </source>
</evidence>
<protein>
    <submittedName>
        <fullName evidence="2">Reverse transcriptase</fullName>
    </submittedName>
</protein>
<dbReference type="InterPro" id="IPR000477">
    <property type="entry name" value="RT_dom"/>
</dbReference>
<name>A0A5B6WAY9_9ROSI</name>
<dbReference type="OrthoDB" id="1744687at2759"/>
<reference evidence="3" key="1">
    <citation type="journal article" date="2019" name="Plant Biotechnol. J.">
        <title>Genome sequencing of the Australian wild diploid species Gossypium australe highlights disease resistance and delayed gland morphogenesis.</title>
        <authorList>
            <person name="Cai Y."/>
            <person name="Cai X."/>
            <person name="Wang Q."/>
            <person name="Wang P."/>
            <person name="Zhang Y."/>
            <person name="Cai C."/>
            <person name="Xu Y."/>
            <person name="Wang K."/>
            <person name="Zhou Z."/>
            <person name="Wang C."/>
            <person name="Geng S."/>
            <person name="Li B."/>
            <person name="Dong Q."/>
            <person name="Hou Y."/>
            <person name="Wang H."/>
            <person name="Ai P."/>
            <person name="Liu Z."/>
            <person name="Yi F."/>
            <person name="Sun M."/>
            <person name="An G."/>
            <person name="Cheng J."/>
            <person name="Zhang Y."/>
            <person name="Shi Q."/>
            <person name="Xie Y."/>
            <person name="Shi X."/>
            <person name="Chang Y."/>
            <person name="Huang F."/>
            <person name="Chen Y."/>
            <person name="Hong S."/>
            <person name="Mi L."/>
            <person name="Sun Q."/>
            <person name="Zhang L."/>
            <person name="Zhou B."/>
            <person name="Peng R."/>
            <person name="Zhang X."/>
            <person name="Liu F."/>
        </authorList>
    </citation>
    <scope>NUCLEOTIDE SEQUENCE [LARGE SCALE GENOMIC DNA]</scope>
    <source>
        <strain evidence="3">cv. PA1801</strain>
    </source>
</reference>
<dbReference type="InterPro" id="IPR052343">
    <property type="entry name" value="Retrotransposon-Effector_Assoc"/>
</dbReference>
<feature type="domain" description="Reverse transcriptase" evidence="1">
    <location>
        <begin position="34"/>
        <end position="316"/>
    </location>
</feature>
<keyword evidence="2" id="KW-0695">RNA-directed DNA polymerase</keyword>
<dbReference type="EMBL" id="SMMG02000003">
    <property type="protein sequence ID" value="KAA3478991.1"/>
    <property type="molecule type" value="Genomic_DNA"/>
</dbReference>
<keyword evidence="3" id="KW-1185">Reference proteome</keyword>
<organism evidence="2 3">
    <name type="scientific">Gossypium australe</name>
    <dbReference type="NCBI Taxonomy" id="47621"/>
    <lineage>
        <taxon>Eukaryota</taxon>
        <taxon>Viridiplantae</taxon>
        <taxon>Streptophyta</taxon>
        <taxon>Embryophyta</taxon>
        <taxon>Tracheophyta</taxon>
        <taxon>Spermatophyta</taxon>
        <taxon>Magnoliopsida</taxon>
        <taxon>eudicotyledons</taxon>
        <taxon>Gunneridae</taxon>
        <taxon>Pentapetalae</taxon>
        <taxon>rosids</taxon>
        <taxon>malvids</taxon>
        <taxon>Malvales</taxon>
        <taxon>Malvaceae</taxon>
        <taxon>Malvoideae</taxon>
        <taxon>Gossypium</taxon>
    </lineage>
</organism>
<dbReference type="PROSITE" id="PS50878">
    <property type="entry name" value="RT_POL"/>
    <property type="match status" value="1"/>
</dbReference>
<dbReference type="SUPFAM" id="SSF56672">
    <property type="entry name" value="DNA/RNA polymerases"/>
    <property type="match status" value="1"/>
</dbReference>
<gene>
    <name evidence="2" type="ORF">EPI10_019553</name>
</gene>
<evidence type="ECO:0000259" key="1">
    <source>
        <dbReference type="PROSITE" id="PS50878"/>
    </source>
</evidence>
<dbReference type="CDD" id="cd01650">
    <property type="entry name" value="RT_nLTR_like"/>
    <property type="match status" value="1"/>
</dbReference>